<dbReference type="SMART" id="SM01400">
    <property type="entry name" value="Pribosyltran_N"/>
    <property type="match status" value="1"/>
</dbReference>
<dbReference type="GO" id="GO:0005737">
    <property type="term" value="C:cytoplasm"/>
    <property type="evidence" value="ECO:0007669"/>
    <property type="project" value="TreeGrafter"/>
</dbReference>
<evidence type="ECO:0000256" key="9">
    <source>
        <dbReference type="ARBA" id="ARBA00022840"/>
    </source>
</evidence>
<comment type="catalytic activity">
    <reaction evidence="11">
        <text>D-ribose 5-phosphate + ATP = 5-phospho-alpha-D-ribose 1-diphosphate + AMP + H(+)</text>
        <dbReference type="Rhea" id="RHEA:15609"/>
        <dbReference type="ChEBI" id="CHEBI:15378"/>
        <dbReference type="ChEBI" id="CHEBI:30616"/>
        <dbReference type="ChEBI" id="CHEBI:58017"/>
        <dbReference type="ChEBI" id="CHEBI:78346"/>
        <dbReference type="ChEBI" id="CHEBI:456215"/>
        <dbReference type="EC" id="2.7.6.1"/>
    </reaction>
</comment>
<proteinExistence type="predicted"/>
<dbReference type="GO" id="GO:0009156">
    <property type="term" value="P:ribonucleoside monophosphate biosynthetic process"/>
    <property type="evidence" value="ECO:0007669"/>
    <property type="project" value="InterPro"/>
</dbReference>
<evidence type="ECO:0000259" key="12">
    <source>
        <dbReference type="Pfam" id="PF13793"/>
    </source>
</evidence>
<dbReference type="PROSITE" id="PS00114">
    <property type="entry name" value="PRPP_SYNTHASE"/>
    <property type="match status" value="1"/>
</dbReference>
<keyword evidence="5" id="KW-0479">Metal-binding</keyword>
<evidence type="ECO:0000256" key="6">
    <source>
        <dbReference type="ARBA" id="ARBA00022727"/>
    </source>
</evidence>
<dbReference type="PANTHER" id="PTHR10210">
    <property type="entry name" value="RIBOSE-PHOSPHATE DIPHOSPHOKINASE FAMILY MEMBER"/>
    <property type="match status" value="1"/>
</dbReference>
<evidence type="ECO:0000256" key="1">
    <source>
        <dbReference type="ARBA" id="ARBA00001946"/>
    </source>
</evidence>
<dbReference type="SUPFAM" id="SSF53271">
    <property type="entry name" value="PRTase-like"/>
    <property type="match status" value="2"/>
</dbReference>
<dbReference type="GO" id="GO:0006164">
    <property type="term" value="P:purine nucleotide biosynthetic process"/>
    <property type="evidence" value="ECO:0007669"/>
    <property type="project" value="TreeGrafter"/>
</dbReference>
<dbReference type="InterPro" id="IPR005946">
    <property type="entry name" value="Rib-P_diPkinase"/>
</dbReference>
<evidence type="ECO:0000256" key="11">
    <source>
        <dbReference type="ARBA" id="ARBA00049535"/>
    </source>
</evidence>
<dbReference type="GO" id="GO:0004749">
    <property type="term" value="F:ribose phosphate diphosphokinase activity"/>
    <property type="evidence" value="ECO:0007669"/>
    <property type="project" value="UniProtKB-EC"/>
</dbReference>
<dbReference type="InterPro" id="IPR029099">
    <property type="entry name" value="Pribosyltran_N"/>
</dbReference>
<dbReference type="NCBIfam" id="NF002320">
    <property type="entry name" value="PRK01259.1"/>
    <property type="match status" value="1"/>
</dbReference>
<dbReference type="PANTHER" id="PTHR10210:SF32">
    <property type="entry name" value="RIBOSE-PHOSPHATE PYROPHOSPHOKINASE 2"/>
    <property type="match status" value="1"/>
</dbReference>
<dbReference type="Pfam" id="PF14572">
    <property type="entry name" value="Pribosyl_synth"/>
    <property type="match status" value="1"/>
</dbReference>
<dbReference type="InterPro" id="IPR029057">
    <property type="entry name" value="PRTase-like"/>
</dbReference>
<keyword evidence="8" id="KW-0418">Kinase</keyword>
<dbReference type="EC" id="2.7.6.1" evidence="3"/>
<dbReference type="Pfam" id="PF13793">
    <property type="entry name" value="Pribosyltran_N"/>
    <property type="match status" value="1"/>
</dbReference>
<evidence type="ECO:0000256" key="2">
    <source>
        <dbReference type="ARBA" id="ARBA00004996"/>
    </source>
</evidence>
<evidence type="ECO:0000256" key="8">
    <source>
        <dbReference type="ARBA" id="ARBA00022777"/>
    </source>
</evidence>
<evidence type="ECO:0000313" key="13">
    <source>
        <dbReference type="EMBL" id="SVA04202.1"/>
    </source>
</evidence>
<keyword evidence="4" id="KW-0808">Transferase</keyword>
<evidence type="ECO:0000256" key="10">
    <source>
        <dbReference type="ARBA" id="ARBA00022842"/>
    </source>
</evidence>
<keyword evidence="7" id="KW-0547">Nucleotide-binding</keyword>
<reference evidence="13" key="1">
    <citation type="submission" date="2018-05" db="EMBL/GenBank/DDBJ databases">
        <authorList>
            <person name="Lanie J.A."/>
            <person name="Ng W.-L."/>
            <person name="Kazmierczak K.M."/>
            <person name="Andrzejewski T.M."/>
            <person name="Davidsen T.M."/>
            <person name="Wayne K.J."/>
            <person name="Tettelin H."/>
            <person name="Glass J.I."/>
            <person name="Rusch D."/>
            <person name="Podicherti R."/>
            <person name="Tsui H.-C.T."/>
            <person name="Winkler M.E."/>
        </authorList>
    </citation>
    <scope>NUCLEOTIDE SEQUENCE</scope>
</reference>
<sequence length="333" mass="37182">MNNIKLISGTSHPALSKKISDKLGVSLCKCIIEKFSNSEIRVEILESIRNKDVFIIQTGSFNLNTNCSVNDYLMETLIIIDACKRSMARTINLLMPCYPYARQDKKGGPREPITARLIANLLEGAGIDRIIVMDLHAPQIQGFFNIPVDNIYSVSLVAKYFTKHIFKDLTTEEIQKKYLLASPDAGAIKRTLKFASCMKLNTIFMHKDRSYKIANTIDKMMIVGDPKKIKDKTVIILDDMCDTGGTLSKCCSLLVESGAKEVICCVTHGILSGPAIKRINSCNEMSKIIVSNTLPQDDNYKNIDKLGIFDISKLMKEVIERIITGESISKLFV</sequence>
<dbReference type="CDD" id="cd06223">
    <property type="entry name" value="PRTases_typeI"/>
    <property type="match status" value="1"/>
</dbReference>
<dbReference type="GO" id="GO:0002189">
    <property type="term" value="C:ribose phosphate diphosphokinase complex"/>
    <property type="evidence" value="ECO:0007669"/>
    <property type="project" value="TreeGrafter"/>
</dbReference>
<dbReference type="InterPro" id="IPR000842">
    <property type="entry name" value="PRib_PP_synth_CS"/>
</dbReference>
<dbReference type="InterPro" id="IPR000836">
    <property type="entry name" value="PRTase_dom"/>
</dbReference>
<evidence type="ECO:0000256" key="5">
    <source>
        <dbReference type="ARBA" id="ARBA00022723"/>
    </source>
</evidence>
<dbReference type="FunFam" id="3.40.50.2020:FF:000001">
    <property type="entry name" value="Ribose-phosphate pyrophosphokinase"/>
    <property type="match status" value="1"/>
</dbReference>
<gene>
    <name evidence="13" type="ORF">METZ01_LOCUS57056</name>
</gene>
<feature type="domain" description="Ribose-phosphate pyrophosphokinase N-terminal" evidence="12">
    <location>
        <begin position="4"/>
        <end position="126"/>
    </location>
</feature>
<keyword evidence="10" id="KW-0460">Magnesium</keyword>
<protein>
    <recommendedName>
        <fullName evidence="3">ribose-phosphate diphosphokinase</fullName>
        <ecNumber evidence="3">2.7.6.1</ecNumber>
    </recommendedName>
</protein>
<dbReference type="AlphaFoldDB" id="A0A381SJE7"/>
<name>A0A381SJE7_9ZZZZ</name>
<accession>A0A381SJE7</accession>
<evidence type="ECO:0000256" key="4">
    <source>
        <dbReference type="ARBA" id="ARBA00022679"/>
    </source>
</evidence>
<evidence type="ECO:0000256" key="7">
    <source>
        <dbReference type="ARBA" id="ARBA00022741"/>
    </source>
</evidence>
<dbReference type="GO" id="GO:0006015">
    <property type="term" value="P:5-phosphoribose 1-diphosphate biosynthetic process"/>
    <property type="evidence" value="ECO:0007669"/>
    <property type="project" value="TreeGrafter"/>
</dbReference>
<keyword evidence="6" id="KW-0545">Nucleotide biosynthesis</keyword>
<keyword evidence="9" id="KW-0067">ATP-binding</keyword>
<comment type="cofactor">
    <cofactor evidence="1">
        <name>Mg(2+)</name>
        <dbReference type="ChEBI" id="CHEBI:18420"/>
    </cofactor>
</comment>
<evidence type="ECO:0000256" key="3">
    <source>
        <dbReference type="ARBA" id="ARBA00013247"/>
    </source>
</evidence>
<dbReference type="NCBIfam" id="TIGR01251">
    <property type="entry name" value="ribP_PPkin"/>
    <property type="match status" value="1"/>
</dbReference>
<dbReference type="GO" id="GO:0000287">
    <property type="term" value="F:magnesium ion binding"/>
    <property type="evidence" value="ECO:0007669"/>
    <property type="project" value="InterPro"/>
</dbReference>
<comment type="pathway">
    <text evidence="2">Metabolic intermediate biosynthesis; 5-phospho-alpha-D-ribose 1-diphosphate biosynthesis; 5-phospho-alpha-D-ribose 1-diphosphate from D-ribose 5-phosphate (route I): step 1/1.</text>
</comment>
<dbReference type="GO" id="GO:0016301">
    <property type="term" value="F:kinase activity"/>
    <property type="evidence" value="ECO:0007669"/>
    <property type="project" value="UniProtKB-KW"/>
</dbReference>
<dbReference type="GO" id="GO:0005524">
    <property type="term" value="F:ATP binding"/>
    <property type="evidence" value="ECO:0007669"/>
    <property type="project" value="UniProtKB-KW"/>
</dbReference>
<dbReference type="EMBL" id="UINC01003199">
    <property type="protein sequence ID" value="SVA04202.1"/>
    <property type="molecule type" value="Genomic_DNA"/>
</dbReference>
<organism evidence="13">
    <name type="scientific">marine metagenome</name>
    <dbReference type="NCBI Taxonomy" id="408172"/>
    <lineage>
        <taxon>unclassified sequences</taxon>
        <taxon>metagenomes</taxon>
        <taxon>ecological metagenomes</taxon>
    </lineage>
</organism>
<dbReference type="Gene3D" id="3.40.50.2020">
    <property type="match status" value="2"/>
</dbReference>